<feature type="region of interest" description="Disordered" evidence="2">
    <location>
        <begin position="223"/>
        <end position="269"/>
    </location>
</feature>
<evidence type="ECO:0000313" key="3">
    <source>
        <dbReference type="EMBL" id="GMM38505.1"/>
    </source>
</evidence>
<dbReference type="Proteomes" id="UP001360560">
    <property type="component" value="Unassembled WGS sequence"/>
</dbReference>
<dbReference type="AlphaFoldDB" id="A0AAV5QV80"/>
<keyword evidence="1" id="KW-0175">Coiled coil</keyword>
<keyword evidence="4" id="KW-1185">Reference proteome</keyword>
<feature type="compositionally biased region" description="Acidic residues" evidence="2">
    <location>
        <begin position="239"/>
        <end position="256"/>
    </location>
</feature>
<feature type="compositionally biased region" description="Acidic residues" evidence="2">
    <location>
        <begin position="30"/>
        <end position="39"/>
    </location>
</feature>
<dbReference type="EMBL" id="BTFZ01000020">
    <property type="protein sequence ID" value="GMM38505.1"/>
    <property type="molecule type" value="Genomic_DNA"/>
</dbReference>
<name>A0AAV5QV80_9ASCO</name>
<dbReference type="GeneID" id="90076493"/>
<sequence>MARESSIFKSRKSNGKISTNSATLATNGGDSEEEEEEESLISSTTLSKKNKSFGKKRKRMGGGGTGKLAKVAINIGMDTDTSEDSDSFKPPKKEVKIRRNKANVQLLGDSDVDDDKVKGDGDSEDDDSYDGLNLKRLVMKQRNQYQKKSGLDKQKSETVSEEPGEVLQETPKPKENPAEIDIYMGDSDNDGESQDVHDEEEIKVYDDTEIAKIKSQKLYLRNKQSEAQERKKIINSDAIDIEMSDSSSDEESEDSKEDQKLEGIAASDMIHNEPVEKMLEIESKLYEYNLDNIEEDEEVSRWEAQRIYNAITVPITNILSEEGKEQDKIWIDGASEKKEHRGHATNLGGGNLDEISRGDSLKENFEGIEVELNGNSKLQDIRNYQRAQLQKKELFDTFPKLSSDYQRIKQEMLAENDSFGGHLMKLEKLQEDLTNLREEKRNTVADLEYDFEDSKDQLDDIKERLQELFISFENK</sequence>
<feature type="coiled-coil region" evidence="1">
    <location>
        <begin position="419"/>
        <end position="464"/>
    </location>
</feature>
<evidence type="ECO:0000313" key="4">
    <source>
        <dbReference type="Proteomes" id="UP001360560"/>
    </source>
</evidence>
<accession>A0AAV5QV80</accession>
<feature type="compositionally biased region" description="Basic and acidic residues" evidence="2">
    <location>
        <begin position="149"/>
        <end position="158"/>
    </location>
</feature>
<evidence type="ECO:0000256" key="1">
    <source>
        <dbReference type="SAM" id="Coils"/>
    </source>
</evidence>
<feature type="compositionally biased region" description="Polar residues" evidence="2">
    <location>
        <begin position="15"/>
        <end position="29"/>
    </location>
</feature>
<feature type="compositionally biased region" description="Basic and acidic residues" evidence="2">
    <location>
        <begin position="223"/>
        <end position="234"/>
    </location>
</feature>
<proteinExistence type="predicted"/>
<evidence type="ECO:0000256" key="2">
    <source>
        <dbReference type="SAM" id="MobiDB-lite"/>
    </source>
</evidence>
<feature type="region of interest" description="Disordered" evidence="2">
    <location>
        <begin position="1"/>
        <end position="203"/>
    </location>
</feature>
<organism evidence="3 4">
    <name type="scientific">Saccharomycopsis crataegensis</name>
    <dbReference type="NCBI Taxonomy" id="43959"/>
    <lineage>
        <taxon>Eukaryota</taxon>
        <taxon>Fungi</taxon>
        <taxon>Dikarya</taxon>
        <taxon>Ascomycota</taxon>
        <taxon>Saccharomycotina</taxon>
        <taxon>Saccharomycetes</taxon>
        <taxon>Saccharomycopsidaceae</taxon>
        <taxon>Saccharomycopsis</taxon>
    </lineage>
</organism>
<feature type="compositionally biased region" description="Basic residues" evidence="2">
    <location>
        <begin position="48"/>
        <end position="60"/>
    </location>
</feature>
<dbReference type="RefSeq" id="XP_064855500.1">
    <property type="nucleotide sequence ID" value="XM_064999428.1"/>
</dbReference>
<comment type="caution">
    <text evidence="3">The sequence shown here is derived from an EMBL/GenBank/DDBJ whole genome shotgun (WGS) entry which is preliminary data.</text>
</comment>
<gene>
    <name evidence="3" type="ORF">DASC09_058440</name>
</gene>
<protein>
    <submittedName>
        <fullName evidence="3">Uncharacterized protein</fullName>
    </submittedName>
</protein>
<feature type="compositionally biased region" description="Basic and acidic residues" evidence="2">
    <location>
        <begin position="194"/>
        <end position="203"/>
    </location>
</feature>
<reference evidence="3 4" key="1">
    <citation type="journal article" date="2023" name="Elife">
        <title>Identification of key yeast species and microbe-microbe interactions impacting larval growth of Drosophila in the wild.</title>
        <authorList>
            <person name="Mure A."/>
            <person name="Sugiura Y."/>
            <person name="Maeda R."/>
            <person name="Honda K."/>
            <person name="Sakurai N."/>
            <person name="Takahashi Y."/>
            <person name="Watada M."/>
            <person name="Katoh T."/>
            <person name="Gotoh A."/>
            <person name="Gotoh Y."/>
            <person name="Taniguchi I."/>
            <person name="Nakamura K."/>
            <person name="Hayashi T."/>
            <person name="Katayama T."/>
            <person name="Uemura T."/>
            <person name="Hattori Y."/>
        </authorList>
    </citation>
    <scope>NUCLEOTIDE SEQUENCE [LARGE SCALE GENOMIC DNA]</scope>
    <source>
        <strain evidence="3 4">SC-9</strain>
    </source>
</reference>